<protein>
    <submittedName>
        <fullName evidence="1">Uncharacterized protein</fullName>
    </submittedName>
</protein>
<dbReference type="PANTHER" id="PTHR33845:SF1">
    <property type="entry name" value="C2H2-TYPE DOMAIN-CONTAINING PROTEIN"/>
    <property type="match status" value="1"/>
</dbReference>
<proteinExistence type="predicted"/>
<dbReference type="AlphaFoldDB" id="A0A817X7I0"/>
<organism evidence="1 2">
    <name type="scientific">Rotaria socialis</name>
    <dbReference type="NCBI Taxonomy" id="392032"/>
    <lineage>
        <taxon>Eukaryota</taxon>
        <taxon>Metazoa</taxon>
        <taxon>Spiralia</taxon>
        <taxon>Gnathifera</taxon>
        <taxon>Rotifera</taxon>
        <taxon>Eurotatoria</taxon>
        <taxon>Bdelloidea</taxon>
        <taxon>Philodinida</taxon>
        <taxon>Philodinidae</taxon>
        <taxon>Rotaria</taxon>
    </lineage>
</organism>
<gene>
    <name evidence="1" type="ORF">GRG538_LOCUS6668</name>
</gene>
<evidence type="ECO:0000313" key="1">
    <source>
        <dbReference type="EMBL" id="CAF3363639.1"/>
    </source>
</evidence>
<name>A0A817X7I0_9BILA</name>
<reference evidence="1" key="1">
    <citation type="submission" date="2021-02" db="EMBL/GenBank/DDBJ databases">
        <authorList>
            <person name="Nowell W R."/>
        </authorList>
    </citation>
    <scope>NUCLEOTIDE SEQUENCE</scope>
</reference>
<dbReference type="PANTHER" id="PTHR33845">
    <property type="entry name" value="C2H2-TYPE DOMAIN-CONTAINING PROTEIN"/>
    <property type="match status" value="1"/>
</dbReference>
<comment type="caution">
    <text evidence="1">The sequence shown here is derived from an EMBL/GenBank/DDBJ whole genome shotgun (WGS) entry which is preliminary data.</text>
</comment>
<accession>A0A817X7I0</accession>
<evidence type="ECO:0000313" key="2">
    <source>
        <dbReference type="Proteomes" id="UP000663872"/>
    </source>
</evidence>
<dbReference type="EMBL" id="CAJNYT010000678">
    <property type="protein sequence ID" value="CAF3363639.1"/>
    <property type="molecule type" value="Genomic_DNA"/>
</dbReference>
<dbReference type="Proteomes" id="UP000663872">
    <property type="component" value="Unassembled WGS sequence"/>
</dbReference>
<sequence length="229" mass="26118">MKFLPVKSREPQSEFFGKRGISWHITVVMKNNASVEDENNTFDEDIDVLDDSKQISEHEMTDLSGENNDGNKVIDKKEKYSFKYKVFVYVFDQCTQDSETVVAILNDVLCHVKQTDLQIKNAFIRSDKTGCYHSANTLVSVKQISEKAGIVIKRIGFCDPQGGKGPCDRYAVVIKSNVRRYLNENHNVTTASELFEACHSYKGAKDVFALDRRIKNNEFKKVKSVRSSR</sequence>